<gene>
    <name evidence="1" type="ORF">METZ01_LOCUS484928</name>
</gene>
<feature type="non-terminal residue" evidence="1">
    <location>
        <position position="1"/>
    </location>
</feature>
<protein>
    <recommendedName>
        <fullName evidence="2">Glycosyltransferase subfamily 4-like N-terminal domain-containing protein</fullName>
    </recommendedName>
</protein>
<feature type="non-terminal residue" evidence="1">
    <location>
        <position position="78"/>
    </location>
</feature>
<evidence type="ECO:0008006" key="2">
    <source>
        <dbReference type="Google" id="ProtNLM"/>
    </source>
</evidence>
<organism evidence="1">
    <name type="scientific">marine metagenome</name>
    <dbReference type="NCBI Taxonomy" id="408172"/>
    <lineage>
        <taxon>unclassified sequences</taxon>
        <taxon>metagenomes</taxon>
        <taxon>ecological metagenomes</taxon>
    </lineage>
</organism>
<name>A0A383CIV6_9ZZZZ</name>
<accession>A0A383CIV6</accession>
<dbReference type="AlphaFoldDB" id="A0A383CIV6"/>
<dbReference type="EMBL" id="UINC01209168">
    <property type="protein sequence ID" value="SVE32074.1"/>
    <property type="molecule type" value="Genomic_DNA"/>
</dbReference>
<sequence length="78" mass="8896">MKINLIIFLSRFGVGGAGNSIFRLCKGLPKKKFNISIICLKKCPFDKQFRKIGIKVYKIKSNKTFFAMSKVLHITKSL</sequence>
<evidence type="ECO:0000313" key="1">
    <source>
        <dbReference type="EMBL" id="SVE32074.1"/>
    </source>
</evidence>
<dbReference type="Gene3D" id="3.40.50.2000">
    <property type="entry name" value="Glycogen Phosphorylase B"/>
    <property type="match status" value="1"/>
</dbReference>
<reference evidence="1" key="1">
    <citation type="submission" date="2018-05" db="EMBL/GenBank/DDBJ databases">
        <authorList>
            <person name="Lanie J.A."/>
            <person name="Ng W.-L."/>
            <person name="Kazmierczak K.M."/>
            <person name="Andrzejewski T.M."/>
            <person name="Davidsen T.M."/>
            <person name="Wayne K.J."/>
            <person name="Tettelin H."/>
            <person name="Glass J.I."/>
            <person name="Rusch D."/>
            <person name="Podicherti R."/>
            <person name="Tsui H.-C.T."/>
            <person name="Winkler M.E."/>
        </authorList>
    </citation>
    <scope>NUCLEOTIDE SEQUENCE</scope>
</reference>
<proteinExistence type="predicted"/>